<keyword evidence="9" id="KW-0808">Transferase</keyword>
<sequence>MGTLVHDNVQRYYGSLVHVDRKTSAASVQSSRSIPPSAFNALQQIHPHVCKRYTGCGLVVPEKLQGCKILDLGSGSGRDCYILSKLVGRTGHVIGVDMTPELILASRKYIRYHQEKFGYEKPNTIFVQGYMERLDEIGIKKESLDILVSNCALCLCPDKRAVLKEAFRVLKDGGEFYLSDIYSSVAVPETLRHDAVLWGEGMSGALYWRDLISLVKEVGFSTPYLVTANRIVVHNSELQRKANGISYVSATYRLFKLPSNRIRRSAVVVYKGTVPDHPDHLNFDALHSFETDVEVTVDAEMASVLRSCRFSNDFSIQDTDTPVPRQHCTSHCHLNPFLLADRFLKKDVPKTCEERRPLNSII</sequence>
<evidence type="ECO:0000256" key="2">
    <source>
        <dbReference type="ARBA" id="ARBA00034521"/>
    </source>
</evidence>
<dbReference type="GeneID" id="115828710"/>
<dbReference type="Gene3D" id="3.40.5.100">
    <property type="match status" value="1"/>
</dbReference>
<reference evidence="9" key="1">
    <citation type="submission" date="2025-08" db="UniProtKB">
        <authorList>
            <consortium name="RefSeq"/>
        </authorList>
    </citation>
    <scope>IDENTIFICATION</scope>
</reference>
<evidence type="ECO:0000256" key="1">
    <source>
        <dbReference type="ARBA" id="ARBA00034487"/>
    </source>
</evidence>
<dbReference type="EC" id="2.1.1.137" evidence="2"/>
<evidence type="ECO:0000256" key="6">
    <source>
        <dbReference type="ARBA" id="ARBA00048428"/>
    </source>
</evidence>
<keyword evidence="8" id="KW-1185">Reference proteome</keyword>
<comment type="catalytic activity">
    <reaction evidence="4">
        <text>arsenic triglutathione + [thioredoxin]-dithiol + S-adenosyl-L-methionine + 2 H2O = methylarsonous acid + [thioredoxin]-disulfide + 3 glutathione + S-adenosyl-L-homocysteine + H(+)</text>
        <dbReference type="Rhea" id="RHEA:69460"/>
        <dbReference type="Rhea" id="RHEA-COMP:10698"/>
        <dbReference type="Rhea" id="RHEA-COMP:10700"/>
        <dbReference type="ChEBI" id="CHEBI:15377"/>
        <dbReference type="ChEBI" id="CHEBI:15378"/>
        <dbReference type="ChEBI" id="CHEBI:17826"/>
        <dbReference type="ChEBI" id="CHEBI:29950"/>
        <dbReference type="ChEBI" id="CHEBI:50058"/>
        <dbReference type="ChEBI" id="CHEBI:57856"/>
        <dbReference type="ChEBI" id="CHEBI:57925"/>
        <dbReference type="ChEBI" id="CHEBI:59789"/>
        <dbReference type="ChEBI" id="CHEBI:183640"/>
        <dbReference type="EC" id="2.1.1.137"/>
    </reaction>
</comment>
<comment type="catalytic activity">
    <reaction evidence="6">
        <text>arsenic triglutathione + 3 [thioredoxin]-dithiol + 3 S-adenosyl-L-methionine = trimethylarsine + 3 [thioredoxin]-disulfide + 3 glutathione + 3 S-adenosyl-L-homocysteine + 3 H(+)</text>
        <dbReference type="Rhea" id="RHEA:69432"/>
        <dbReference type="Rhea" id="RHEA-COMP:10698"/>
        <dbReference type="Rhea" id="RHEA-COMP:10700"/>
        <dbReference type="ChEBI" id="CHEBI:15378"/>
        <dbReference type="ChEBI" id="CHEBI:27130"/>
        <dbReference type="ChEBI" id="CHEBI:29950"/>
        <dbReference type="ChEBI" id="CHEBI:50058"/>
        <dbReference type="ChEBI" id="CHEBI:57856"/>
        <dbReference type="ChEBI" id="CHEBI:57925"/>
        <dbReference type="ChEBI" id="CHEBI:59789"/>
        <dbReference type="ChEBI" id="CHEBI:183640"/>
        <dbReference type="EC" id="2.1.1.137"/>
    </reaction>
</comment>
<protein>
    <recommendedName>
        <fullName evidence="3">Arsenite methyltransferase</fullName>
        <ecNumber evidence="2">2.1.1.137</ecNumber>
    </recommendedName>
</protein>
<keyword evidence="9" id="KW-0489">Methyltransferase</keyword>
<dbReference type="InterPro" id="IPR025714">
    <property type="entry name" value="Methyltranfer_dom"/>
</dbReference>
<evidence type="ECO:0000259" key="7">
    <source>
        <dbReference type="Pfam" id="PF13847"/>
    </source>
</evidence>
<evidence type="ECO:0000256" key="3">
    <source>
        <dbReference type="ARBA" id="ARBA00034545"/>
    </source>
</evidence>
<evidence type="ECO:0000256" key="5">
    <source>
        <dbReference type="ARBA" id="ARBA00047943"/>
    </source>
</evidence>
<comment type="catalytic activity">
    <reaction evidence="5">
        <text>arsenic triglutathione + 2 [thioredoxin]-dithiol + 2 S-adenosyl-L-methionine + H2O = dimethylarsinous acid + 2 [thioredoxin]-disulfide + 3 glutathione + 2 S-adenosyl-L-homocysteine + 2 H(+)</text>
        <dbReference type="Rhea" id="RHEA:69464"/>
        <dbReference type="Rhea" id="RHEA-COMP:10698"/>
        <dbReference type="Rhea" id="RHEA-COMP:10700"/>
        <dbReference type="ChEBI" id="CHEBI:15377"/>
        <dbReference type="ChEBI" id="CHEBI:15378"/>
        <dbReference type="ChEBI" id="CHEBI:23808"/>
        <dbReference type="ChEBI" id="CHEBI:29950"/>
        <dbReference type="ChEBI" id="CHEBI:50058"/>
        <dbReference type="ChEBI" id="CHEBI:57856"/>
        <dbReference type="ChEBI" id="CHEBI:57925"/>
        <dbReference type="ChEBI" id="CHEBI:59789"/>
        <dbReference type="ChEBI" id="CHEBI:183640"/>
        <dbReference type="EC" id="2.1.1.137"/>
    </reaction>
</comment>
<dbReference type="AlphaFoldDB" id="A0A6J2WWQ8"/>
<name>A0A6J2WWQ8_CHACN</name>
<dbReference type="InParanoid" id="A0A6J2WWQ8"/>
<dbReference type="GO" id="GO:0009404">
    <property type="term" value="P:toxin metabolic process"/>
    <property type="evidence" value="ECO:0007669"/>
    <property type="project" value="TreeGrafter"/>
</dbReference>
<dbReference type="InterPro" id="IPR026669">
    <property type="entry name" value="Arsenite_MeTrfase-like"/>
</dbReference>
<dbReference type="PANTHER" id="PTHR43675">
    <property type="entry name" value="ARSENITE METHYLTRANSFERASE"/>
    <property type="match status" value="1"/>
</dbReference>
<dbReference type="GO" id="GO:0005829">
    <property type="term" value="C:cytosol"/>
    <property type="evidence" value="ECO:0007669"/>
    <property type="project" value="TreeGrafter"/>
</dbReference>
<dbReference type="OrthoDB" id="8300214at2759"/>
<gene>
    <name evidence="9" type="primary">LOC115828710</name>
</gene>
<feature type="domain" description="Methyltransferase" evidence="7">
    <location>
        <begin position="65"/>
        <end position="216"/>
    </location>
</feature>
<dbReference type="GO" id="GO:0018872">
    <property type="term" value="P:arsonoacetate metabolic process"/>
    <property type="evidence" value="ECO:0007669"/>
    <property type="project" value="TreeGrafter"/>
</dbReference>
<comment type="similarity">
    <text evidence="1">Belongs to the methyltransferase superfamily. Arsenite methyltransferase family.</text>
</comment>
<dbReference type="Proteomes" id="UP000504632">
    <property type="component" value="Chromosome 15"/>
</dbReference>
<organism evidence="8 9">
    <name type="scientific">Chanos chanos</name>
    <name type="common">Milkfish</name>
    <name type="synonym">Mugil chanos</name>
    <dbReference type="NCBI Taxonomy" id="29144"/>
    <lineage>
        <taxon>Eukaryota</taxon>
        <taxon>Metazoa</taxon>
        <taxon>Chordata</taxon>
        <taxon>Craniata</taxon>
        <taxon>Vertebrata</taxon>
        <taxon>Euteleostomi</taxon>
        <taxon>Actinopterygii</taxon>
        <taxon>Neopterygii</taxon>
        <taxon>Teleostei</taxon>
        <taxon>Ostariophysi</taxon>
        <taxon>Gonorynchiformes</taxon>
        <taxon>Chanidae</taxon>
        <taxon>Chanos</taxon>
    </lineage>
</organism>
<dbReference type="CDD" id="cd02440">
    <property type="entry name" value="AdoMet_MTases"/>
    <property type="match status" value="1"/>
</dbReference>
<dbReference type="RefSeq" id="XP_030648646.1">
    <property type="nucleotide sequence ID" value="XM_030792786.1"/>
</dbReference>
<evidence type="ECO:0000313" key="8">
    <source>
        <dbReference type="Proteomes" id="UP000504632"/>
    </source>
</evidence>
<proteinExistence type="inferred from homology"/>
<dbReference type="Gene3D" id="3.40.50.150">
    <property type="entry name" value="Vaccinia Virus protein VP39"/>
    <property type="match status" value="1"/>
</dbReference>
<evidence type="ECO:0000313" key="9">
    <source>
        <dbReference type="RefSeq" id="XP_030648646.1"/>
    </source>
</evidence>
<dbReference type="PANTHER" id="PTHR43675:SF7">
    <property type="entry name" value="ARSENITE METHYLTRANSFERASE"/>
    <property type="match status" value="1"/>
</dbReference>
<dbReference type="InterPro" id="IPR029063">
    <property type="entry name" value="SAM-dependent_MTases_sf"/>
</dbReference>
<accession>A0A6J2WWQ8</accession>
<dbReference type="SUPFAM" id="SSF53335">
    <property type="entry name" value="S-adenosyl-L-methionine-dependent methyltransferases"/>
    <property type="match status" value="1"/>
</dbReference>
<evidence type="ECO:0000256" key="4">
    <source>
        <dbReference type="ARBA" id="ARBA00047941"/>
    </source>
</evidence>
<dbReference type="Pfam" id="PF13847">
    <property type="entry name" value="Methyltransf_31"/>
    <property type="match status" value="1"/>
</dbReference>
<dbReference type="GO" id="GO:0030791">
    <property type="term" value="F:arsenite methyltransferase activity"/>
    <property type="evidence" value="ECO:0007669"/>
    <property type="project" value="UniProtKB-EC"/>
</dbReference>